<dbReference type="InterPro" id="IPR027417">
    <property type="entry name" value="P-loop_NTPase"/>
</dbReference>
<sequence>MPVKLTSPIVLLCSERSGSNLIAKVFDAHPKVSGPGAAHLFKVMSEVAHTFDPDSEDLREAVLELFQAKVSAWQIDEMGIETHRGLLENCETAAQMCASLYQAEADRQGKQHVLLKENSAFAYLPMLSGISSDLRLLFMVRDPRDMAVSWINGPVMRGGAIRAAERWLKDQSGTFRTFATTGADIKKATLRYEDLLADPEIHLKRVCTELKLDFSEEMLRFSEKSTSAKKDSGRSSMWSNLNKPLISGNTQKFRKSLTTEQIQYIETVCGDYMEVLGYPLVNDPATLPGTPEELAELRRSIEPIEPYDKPAYQELPQEERDRFEKWSRLYKQLSARAPRPVQVSK</sequence>
<dbReference type="GO" id="GO:0006044">
    <property type="term" value="P:N-acetylglucosamine metabolic process"/>
    <property type="evidence" value="ECO:0007669"/>
    <property type="project" value="TreeGrafter"/>
</dbReference>
<dbReference type="PANTHER" id="PTHR10704">
    <property type="entry name" value="CARBOHYDRATE SULFOTRANSFERASE"/>
    <property type="match status" value="1"/>
</dbReference>
<comment type="caution">
    <text evidence="1">The sequence shown here is derived from an EMBL/GenBank/DDBJ whole genome shotgun (WGS) entry which is preliminary data.</text>
</comment>
<dbReference type="GO" id="GO:0001517">
    <property type="term" value="F:N-acetylglucosamine 6-O-sulfotransferase activity"/>
    <property type="evidence" value="ECO:0007669"/>
    <property type="project" value="TreeGrafter"/>
</dbReference>
<dbReference type="AlphaFoldDB" id="A0A4R1N5J5"/>
<name>A0A4R1N5J5_9RHOB</name>
<accession>A0A4R1N5J5</accession>
<keyword evidence="2" id="KW-1185">Reference proteome</keyword>
<evidence type="ECO:0000313" key="2">
    <source>
        <dbReference type="Proteomes" id="UP000295673"/>
    </source>
</evidence>
<dbReference type="InterPro" id="IPR051135">
    <property type="entry name" value="Gal/GlcNAc/GalNAc_ST"/>
</dbReference>
<dbReference type="Gene3D" id="3.40.50.300">
    <property type="entry name" value="P-loop containing nucleotide triphosphate hydrolases"/>
    <property type="match status" value="1"/>
</dbReference>
<dbReference type="RefSeq" id="WP_132861611.1">
    <property type="nucleotide sequence ID" value="NZ_SMGR01000004.1"/>
</dbReference>
<dbReference type="GO" id="GO:0006790">
    <property type="term" value="P:sulfur compound metabolic process"/>
    <property type="evidence" value="ECO:0007669"/>
    <property type="project" value="TreeGrafter"/>
</dbReference>
<gene>
    <name evidence="1" type="ORF">BXY66_3479</name>
</gene>
<dbReference type="EMBL" id="SMGR01000004">
    <property type="protein sequence ID" value="TCK99775.1"/>
    <property type="molecule type" value="Genomic_DNA"/>
</dbReference>
<dbReference type="Pfam" id="PF13469">
    <property type="entry name" value="Sulfotransfer_3"/>
    <property type="match status" value="1"/>
</dbReference>
<dbReference type="OrthoDB" id="977108at2"/>
<dbReference type="Proteomes" id="UP000295673">
    <property type="component" value="Unassembled WGS sequence"/>
</dbReference>
<dbReference type="PANTHER" id="PTHR10704:SF44">
    <property type="entry name" value="LD35051P-RELATED"/>
    <property type="match status" value="1"/>
</dbReference>
<evidence type="ECO:0000313" key="1">
    <source>
        <dbReference type="EMBL" id="TCK99775.1"/>
    </source>
</evidence>
<organism evidence="1 2">
    <name type="scientific">Shimia isoporae</name>
    <dbReference type="NCBI Taxonomy" id="647720"/>
    <lineage>
        <taxon>Bacteria</taxon>
        <taxon>Pseudomonadati</taxon>
        <taxon>Pseudomonadota</taxon>
        <taxon>Alphaproteobacteria</taxon>
        <taxon>Rhodobacterales</taxon>
        <taxon>Roseobacteraceae</taxon>
    </lineage>
</organism>
<protein>
    <submittedName>
        <fullName evidence="1">Sulfotransferase family protein</fullName>
    </submittedName>
</protein>
<reference evidence="1 2" key="1">
    <citation type="submission" date="2019-03" db="EMBL/GenBank/DDBJ databases">
        <title>Genomic Encyclopedia of Archaeal and Bacterial Type Strains, Phase II (KMG-II): from individual species to whole genera.</title>
        <authorList>
            <person name="Goeker M."/>
        </authorList>
    </citation>
    <scope>NUCLEOTIDE SEQUENCE [LARGE SCALE GENOMIC DNA]</scope>
    <source>
        <strain evidence="1 2">DSM 26433</strain>
    </source>
</reference>
<dbReference type="SUPFAM" id="SSF52540">
    <property type="entry name" value="P-loop containing nucleoside triphosphate hydrolases"/>
    <property type="match status" value="1"/>
</dbReference>
<proteinExistence type="predicted"/>
<keyword evidence="1" id="KW-0808">Transferase</keyword>